<name>A0A0V1I368_9BILA</name>
<evidence type="ECO:0000313" key="2">
    <source>
        <dbReference type="EMBL" id="KRZ17353.1"/>
    </source>
</evidence>
<gene>
    <name evidence="2" type="ORF">T11_7661</name>
</gene>
<dbReference type="AlphaFoldDB" id="A0A0V1I368"/>
<dbReference type="Proteomes" id="UP000055024">
    <property type="component" value="Unassembled WGS sequence"/>
</dbReference>
<accession>A0A0V1I368</accession>
<proteinExistence type="predicted"/>
<evidence type="ECO:0000256" key="1">
    <source>
        <dbReference type="SAM" id="MobiDB-lite"/>
    </source>
</evidence>
<reference evidence="2 3" key="1">
    <citation type="submission" date="2015-01" db="EMBL/GenBank/DDBJ databases">
        <title>Evolution of Trichinella species and genotypes.</title>
        <authorList>
            <person name="Korhonen P.K."/>
            <person name="Edoardo P."/>
            <person name="Giuseppe L.R."/>
            <person name="Gasser R.B."/>
        </authorList>
    </citation>
    <scope>NUCLEOTIDE SEQUENCE [LARGE SCALE GENOMIC DNA]</scope>
    <source>
        <strain evidence="2">ISS1029</strain>
    </source>
</reference>
<feature type="compositionally biased region" description="Low complexity" evidence="1">
    <location>
        <begin position="106"/>
        <end position="117"/>
    </location>
</feature>
<comment type="caution">
    <text evidence="2">The sequence shown here is derived from an EMBL/GenBank/DDBJ whole genome shotgun (WGS) entry which is preliminary data.</text>
</comment>
<keyword evidence="3" id="KW-1185">Reference proteome</keyword>
<feature type="region of interest" description="Disordered" evidence="1">
    <location>
        <begin position="95"/>
        <end position="145"/>
    </location>
</feature>
<protein>
    <submittedName>
        <fullName evidence="2">Uncharacterized protein</fullName>
    </submittedName>
</protein>
<organism evidence="2 3">
    <name type="scientific">Trichinella zimbabwensis</name>
    <dbReference type="NCBI Taxonomy" id="268475"/>
    <lineage>
        <taxon>Eukaryota</taxon>
        <taxon>Metazoa</taxon>
        <taxon>Ecdysozoa</taxon>
        <taxon>Nematoda</taxon>
        <taxon>Enoplea</taxon>
        <taxon>Dorylaimia</taxon>
        <taxon>Trichinellida</taxon>
        <taxon>Trichinellidae</taxon>
        <taxon>Trichinella</taxon>
    </lineage>
</organism>
<sequence length="145" mass="16285">MLEFSIKAVTNAVRTNLRKICVNGRYSSTAGRISERFVKKGQYSSADGTVSRTKNLLWCLQKVESAVRSYIQNLRTLFKKRHQPSMVYAGQLKESHKTITRHQNTRSRWPSRSLSPSHVPIRSPPLPTTGYGSGCGWSGSNERGS</sequence>
<dbReference type="EMBL" id="JYDP01000007">
    <property type="protein sequence ID" value="KRZ17353.1"/>
    <property type="molecule type" value="Genomic_DNA"/>
</dbReference>
<evidence type="ECO:0000313" key="3">
    <source>
        <dbReference type="Proteomes" id="UP000055024"/>
    </source>
</evidence>